<dbReference type="Pfam" id="PF06835">
    <property type="entry name" value="LptC"/>
    <property type="match status" value="1"/>
</dbReference>
<keyword evidence="5 6" id="KW-0472">Membrane</keyword>
<evidence type="ECO:0000256" key="6">
    <source>
        <dbReference type="HAMAP-Rule" id="MF_01915"/>
    </source>
</evidence>
<dbReference type="Gene3D" id="2.60.450.10">
    <property type="entry name" value="Lipopolysaccharide (LPS) transport protein A like domain"/>
    <property type="match status" value="1"/>
</dbReference>
<comment type="similarity">
    <text evidence="6">Belongs to the LptC family.</text>
</comment>
<dbReference type="PANTHER" id="PTHR37481:SF1">
    <property type="entry name" value="LIPOPOLYSACCHARIDE EXPORT SYSTEM PROTEIN LPTC"/>
    <property type="match status" value="1"/>
</dbReference>
<comment type="function">
    <text evidence="6">Involved in the assembly of lipopolysaccharide (LPS). Required for the translocation of LPS from the inner membrane to the outer membrane. Facilitates the transfer of LPS from the inner membrane to the periplasmic protein LptA. Could be a docking site for LptA.</text>
</comment>
<comment type="caution">
    <text evidence="7">The sequence shown here is derived from an EMBL/GenBank/DDBJ whole genome shotgun (WGS) entry which is preliminary data.</text>
</comment>
<protein>
    <recommendedName>
        <fullName evidence="6">Lipopolysaccharide export system protein LptC</fullName>
    </recommendedName>
</protein>
<evidence type="ECO:0000313" key="8">
    <source>
        <dbReference type="Proteomes" id="UP000528457"/>
    </source>
</evidence>
<evidence type="ECO:0000256" key="1">
    <source>
        <dbReference type="ARBA" id="ARBA00022475"/>
    </source>
</evidence>
<evidence type="ECO:0000313" key="7">
    <source>
        <dbReference type="EMBL" id="MBB6522463.1"/>
    </source>
</evidence>
<reference evidence="7 8" key="1">
    <citation type="submission" date="2020-08" db="EMBL/GenBank/DDBJ databases">
        <title>Genomic Encyclopedia of Type Strains, Phase IV (KMG-IV): sequencing the most valuable type-strain genomes for metagenomic binning, comparative biology and taxonomic classification.</title>
        <authorList>
            <person name="Goeker M."/>
        </authorList>
    </citation>
    <scope>NUCLEOTIDE SEQUENCE [LARGE SCALE GENOMIC DNA]</scope>
    <source>
        <strain evidence="7 8">DSM 22368</strain>
    </source>
</reference>
<keyword evidence="8" id="KW-1185">Reference proteome</keyword>
<keyword evidence="1 6" id="KW-1003">Cell membrane</keyword>
<dbReference type="InParanoid" id="A0A7X0JUE9"/>
<dbReference type="GO" id="GO:0030288">
    <property type="term" value="C:outer membrane-bounded periplasmic space"/>
    <property type="evidence" value="ECO:0007669"/>
    <property type="project" value="TreeGrafter"/>
</dbReference>
<organism evidence="7 8">
    <name type="scientific">Pseudoteredinibacter isoporae</name>
    <dbReference type="NCBI Taxonomy" id="570281"/>
    <lineage>
        <taxon>Bacteria</taxon>
        <taxon>Pseudomonadati</taxon>
        <taxon>Pseudomonadota</taxon>
        <taxon>Gammaproteobacteria</taxon>
        <taxon>Cellvibrionales</taxon>
        <taxon>Cellvibrionaceae</taxon>
        <taxon>Pseudoteredinibacter</taxon>
    </lineage>
</organism>
<evidence type="ECO:0000256" key="5">
    <source>
        <dbReference type="ARBA" id="ARBA00023136"/>
    </source>
</evidence>
<dbReference type="HAMAP" id="MF_01915">
    <property type="entry name" value="LPS_assembly_LptC"/>
    <property type="match status" value="1"/>
</dbReference>
<dbReference type="NCBIfam" id="TIGR04409">
    <property type="entry name" value="LptC_YrbK"/>
    <property type="match status" value="1"/>
</dbReference>
<evidence type="ECO:0000256" key="4">
    <source>
        <dbReference type="ARBA" id="ARBA00022989"/>
    </source>
</evidence>
<sequence length="194" mass="22020">MPKHWISLLLLIALTVLFLVFWESPPALLTGAKETSKPEFPAAYMINSHSQHFDKTGHLDYEIKAAKVVHYQATPGRQQDSDHADITSPEITLHTQGRKPWHLRAKTGRSNSDGSQIILTDDVQGWQEDDDGQRNELNTDELVIHTKRNYVETDKAVIINNSGHVIKAIGLEADLNKETLRLKQRVRGVHEFEQ</sequence>
<dbReference type="InterPro" id="IPR052363">
    <property type="entry name" value="LPS_export_LptC"/>
</dbReference>
<keyword evidence="4 6" id="KW-1133">Transmembrane helix</keyword>
<keyword evidence="2 6" id="KW-0997">Cell inner membrane</keyword>
<dbReference type="EMBL" id="JACHHT010000002">
    <property type="protein sequence ID" value="MBB6522463.1"/>
    <property type="molecule type" value="Genomic_DNA"/>
</dbReference>
<comment type="subcellular location">
    <subcellularLocation>
        <location evidence="6">Cell inner membrane</location>
        <topology evidence="6">Single-pass membrane protein</topology>
    </subcellularLocation>
</comment>
<dbReference type="Proteomes" id="UP000528457">
    <property type="component" value="Unassembled WGS sequence"/>
</dbReference>
<evidence type="ECO:0000256" key="2">
    <source>
        <dbReference type="ARBA" id="ARBA00022519"/>
    </source>
</evidence>
<proteinExistence type="inferred from homology"/>
<accession>A0A7X0JUE9</accession>
<gene>
    <name evidence="6" type="primary">lptC</name>
    <name evidence="7" type="ORF">HNR48_002748</name>
</gene>
<comment type="subunit">
    <text evidence="6">Component of the lipopolysaccharide transport and assembly complex. Interacts with LptA and the LptBFG transporter complex.</text>
</comment>
<keyword evidence="3 6" id="KW-0812">Transmembrane</keyword>
<dbReference type="GO" id="GO:0043165">
    <property type="term" value="P:Gram-negative-bacterium-type cell outer membrane assembly"/>
    <property type="evidence" value="ECO:0007669"/>
    <property type="project" value="UniProtKB-UniRule"/>
</dbReference>
<dbReference type="GO" id="GO:0015221">
    <property type="term" value="F:lipopolysaccharide transmembrane transporter activity"/>
    <property type="evidence" value="ECO:0007669"/>
    <property type="project" value="InterPro"/>
</dbReference>
<name>A0A7X0JUE9_9GAMM</name>
<dbReference type="InterPro" id="IPR026265">
    <property type="entry name" value="LptC"/>
</dbReference>
<evidence type="ECO:0000256" key="3">
    <source>
        <dbReference type="ARBA" id="ARBA00022692"/>
    </source>
</evidence>
<dbReference type="AlphaFoldDB" id="A0A7X0JUE9"/>
<dbReference type="InterPro" id="IPR010664">
    <property type="entry name" value="LipoPS_assembly_LptC-rel"/>
</dbReference>
<dbReference type="PANTHER" id="PTHR37481">
    <property type="entry name" value="LIPOPOLYSACCHARIDE EXPORT SYSTEM PROTEIN LPTC"/>
    <property type="match status" value="1"/>
</dbReference>
<dbReference type="RefSeq" id="WP_166845842.1">
    <property type="nucleotide sequence ID" value="NZ_JAAONY010000002.1"/>
</dbReference>
<dbReference type="GO" id="GO:0005886">
    <property type="term" value="C:plasma membrane"/>
    <property type="evidence" value="ECO:0007669"/>
    <property type="project" value="UniProtKB-SubCell"/>
</dbReference>
<dbReference type="GO" id="GO:0017089">
    <property type="term" value="F:glycolipid transfer activity"/>
    <property type="evidence" value="ECO:0007669"/>
    <property type="project" value="TreeGrafter"/>
</dbReference>